<dbReference type="PANTHER" id="PTHR33606">
    <property type="entry name" value="PROTEIN YCII"/>
    <property type="match status" value="1"/>
</dbReference>
<organism evidence="2 3">
    <name type="scientific">Blumeria graminis f. sp. triticale</name>
    <dbReference type="NCBI Taxonomy" id="1689686"/>
    <lineage>
        <taxon>Eukaryota</taxon>
        <taxon>Fungi</taxon>
        <taxon>Dikarya</taxon>
        <taxon>Ascomycota</taxon>
        <taxon>Pezizomycotina</taxon>
        <taxon>Leotiomycetes</taxon>
        <taxon>Erysiphales</taxon>
        <taxon>Erysiphaceae</taxon>
        <taxon>Blumeria</taxon>
    </lineage>
</organism>
<name>A0A9W4D6Z0_BLUGR</name>
<gene>
    <name evidence="2" type="ORF">BGTH12_LOCUS6589</name>
</gene>
<dbReference type="Proteomes" id="UP000683417">
    <property type="component" value="Unassembled WGS sequence"/>
</dbReference>
<reference evidence="2" key="1">
    <citation type="submission" date="2020-10" db="EMBL/GenBank/DDBJ databases">
        <authorList>
            <person name="Muller C M."/>
        </authorList>
    </citation>
    <scope>NUCLEOTIDE SEQUENCE</scope>
    <source>
        <strain evidence="2">THUN-12</strain>
    </source>
</reference>
<feature type="domain" description="YCII-related" evidence="1">
    <location>
        <begin position="28"/>
        <end position="125"/>
    </location>
</feature>
<dbReference type="AlphaFoldDB" id="A0A9W4D6Z0"/>
<dbReference type="Pfam" id="PF03795">
    <property type="entry name" value="YCII"/>
    <property type="match status" value="1"/>
</dbReference>
<proteinExistence type="predicted"/>
<evidence type="ECO:0000313" key="2">
    <source>
        <dbReference type="EMBL" id="CAD6505231.1"/>
    </source>
</evidence>
<dbReference type="InterPro" id="IPR051807">
    <property type="entry name" value="Sec-metab_biosynth-assoc"/>
</dbReference>
<dbReference type="EMBL" id="CAJHIT010000009">
    <property type="protein sequence ID" value="CAD6505231.1"/>
    <property type="molecule type" value="Genomic_DNA"/>
</dbReference>
<protein>
    <submittedName>
        <fullName evidence="2">BgTH12-00723</fullName>
    </submittedName>
</protein>
<evidence type="ECO:0000313" key="3">
    <source>
        <dbReference type="Proteomes" id="UP000683417"/>
    </source>
</evidence>
<sequence>MPALTHSLRHLLLFQRLRRNMTTKSNAMEWLVILPDLPGKQEARMAVRPQHIEDLKKDHEKGFWKMGEGAYLEDVPKGSEDLKIQGSAVIACAESREEVIEKLKKDVYAEAGVWDFSKVQIYPFKCAVRTAV</sequence>
<accession>A0A9W4D6Z0</accession>
<dbReference type="PANTHER" id="PTHR33606:SF3">
    <property type="entry name" value="PROTEIN YCII"/>
    <property type="match status" value="1"/>
</dbReference>
<evidence type="ECO:0000259" key="1">
    <source>
        <dbReference type="Pfam" id="PF03795"/>
    </source>
</evidence>
<dbReference type="InterPro" id="IPR005545">
    <property type="entry name" value="YCII"/>
</dbReference>
<comment type="caution">
    <text evidence="2">The sequence shown here is derived from an EMBL/GenBank/DDBJ whole genome shotgun (WGS) entry which is preliminary data.</text>
</comment>